<dbReference type="CDD" id="cd18186">
    <property type="entry name" value="BTB_POZ_ZBTB_KLHL-like"/>
    <property type="match status" value="1"/>
</dbReference>
<evidence type="ECO:0000313" key="1">
    <source>
        <dbReference type="EMBL" id="KAK3057467.1"/>
    </source>
</evidence>
<dbReference type="Gene3D" id="3.30.710.10">
    <property type="entry name" value="Potassium Channel Kv1.1, Chain A"/>
    <property type="match status" value="1"/>
</dbReference>
<dbReference type="PANTHER" id="PTHR47843">
    <property type="entry name" value="BTB DOMAIN-CONTAINING PROTEIN-RELATED"/>
    <property type="match status" value="1"/>
</dbReference>
<keyword evidence="2" id="KW-1185">Reference proteome</keyword>
<evidence type="ECO:0008006" key="3">
    <source>
        <dbReference type="Google" id="ProtNLM"/>
    </source>
</evidence>
<sequence length="244" mass="27493">MARMNARGSSREVETLTACSYLKGENGNELVTIAVEGSDREYCVQQAILCGLSENFSRALSGTYKEAKTRTLVLPGCDINTLELFLRWTTCRELPNYRQASESFDKGSNELFNFTTTTQLQLIRLWTFADMILIPKLQNDSLQAINDMTAFTRAETIELIFATTVVCSTLQNYALDCFLSGHRLPTDYGPKRYSDQDFDRIGATPGVMLACFKLTEMSRCGSLYCECDPCCYAVYEAEDYMVPE</sequence>
<name>A0AAJ0LW37_9PEZI</name>
<protein>
    <recommendedName>
        <fullName evidence="3">BTB domain-containing protein</fullName>
    </recommendedName>
</protein>
<comment type="caution">
    <text evidence="1">The sequence shown here is derived from an EMBL/GenBank/DDBJ whole genome shotgun (WGS) entry which is preliminary data.</text>
</comment>
<dbReference type="PANTHER" id="PTHR47843:SF2">
    <property type="entry name" value="BTB DOMAIN-CONTAINING PROTEIN"/>
    <property type="match status" value="1"/>
</dbReference>
<evidence type="ECO:0000313" key="2">
    <source>
        <dbReference type="Proteomes" id="UP001271007"/>
    </source>
</evidence>
<reference evidence="1" key="1">
    <citation type="submission" date="2023-04" db="EMBL/GenBank/DDBJ databases">
        <title>Black Yeasts Isolated from many extreme environments.</title>
        <authorList>
            <person name="Coleine C."/>
            <person name="Stajich J.E."/>
            <person name="Selbmann L."/>
        </authorList>
    </citation>
    <scope>NUCLEOTIDE SEQUENCE</scope>
    <source>
        <strain evidence="1">CCFEE 5312</strain>
    </source>
</reference>
<dbReference type="Proteomes" id="UP001271007">
    <property type="component" value="Unassembled WGS sequence"/>
</dbReference>
<proteinExistence type="predicted"/>
<dbReference type="InterPro" id="IPR011333">
    <property type="entry name" value="SKP1/BTB/POZ_sf"/>
</dbReference>
<gene>
    <name evidence="1" type="ORF">LTR09_001651</name>
</gene>
<organism evidence="1 2">
    <name type="scientific">Extremus antarcticus</name>
    <dbReference type="NCBI Taxonomy" id="702011"/>
    <lineage>
        <taxon>Eukaryota</taxon>
        <taxon>Fungi</taxon>
        <taxon>Dikarya</taxon>
        <taxon>Ascomycota</taxon>
        <taxon>Pezizomycotina</taxon>
        <taxon>Dothideomycetes</taxon>
        <taxon>Dothideomycetidae</taxon>
        <taxon>Mycosphaerellales</taxon>
        <taxon>Extremaceae</taxon>
        <taxon>Extremus</taxon>
    </lineage>
</organism>
<accession>A0AAJ0LW37</accession>
<dbReference type="EMBL" id="JAWDJX010000003">
    <property type="protein sequence ID" value="KAK3057467.1"/>
    <property type="molecule type" value="Genomic_DNA"/>
</dbReference>
<dbReference type="AlphaFoldDB" id="A0AAJ0LW37"/>
<dbReference type="SUPFAM" id="SSF54695">
    <property type="entry name" value="POZ domain"/>
    <property type="match status" value="1"/>
</dbReference>